<protein>
    <submittedName>
        <fullName evidence="3">N-hydroxyarylamine O-acetyltransferase</fullName>
    </submittedName>
</protein>
<sequence>MLDDKRITQYLERISADRPHRPDLDALRHLQERHVLSVPWETLALRFGDEIPLDERILEKVVDRRRGGGCCEVNPALYFLLQSLGFEVTVHQGRVWIIDGFTPPFNHLVLKVRLDGVSWLVDVGFGKMSRYPLRLGSTEPQLDPHGEFSTRRVEPDATEVIRDGKLLYRFYDAPVELSDFVYTLWWYRTSPDASPRHHLLCSMPSENGWTTLKNDTLTLTTPEGTEVTKLADDAEVIAALDKWFGVKIDELPEKGPYEQHPLRMSFEMD</sequence>
<dbReference type="PANTHER" id="PTHR11786">
    <property type="entry name" value="N-HYDROXYARYLAMINE O-ACETYLTRANSFERASE"/>
    <property type="match status" value="1"/>
</dbReference>
<organism evidence="3 4">
    <name type="scientific">Nocardia pseudobrasiliensis</name>
    <dbReference type="NCBI Taxonomy" id="45979"/>
    <lineage>
        <taxon>Bacteria</taxon>
        <taxon>Bacillati</taxon>
        <taxon>Actinomycetota</taxon>
        <taxon>Actinomycetes</taxon>
        <taxon>Mycobacteriales</taxon>
        <taxon>Nocardiaceae</taxon>
        <taxon>Nocardia</taxon>
    </lineage>
</organism>
<dbReference type="PANTHER" id="PTHR11786:SF0">
    <property type="entry name" value="ARYLAMINE N-ACETYLTRANSFERASE 4-RELATED"/>
    <property type="match status" value="1"/>
</dbReference>
<dbReference type="STRING" id="1210086.GCA_001613105_00443"/>
<accession>A0A370IFX7</accession>
<dbReference type="Gene3D" id="3.30.2140.10">
    <property type="entry name" value="Arylamine N-acetyltransferase"/>
    <property type="match status" value="1"/>
</dbReference>
<comment type="caution">
    <text evidence="3">The sequence shown here is derived from an EMBL/GenBank/DDBJ whole genome shotgun (WGS) entry which is preliminary data.</text>
</comment>
<name>A0A370IFX7_9NOCA</name>
<keyword evidence="4" id="KW-1185">Reference proteome</keyword>
<dbReference type="Proteomes" id="UP000254869">
    <property type="component" value="Unassembled WGS sequence"/>
</dbReference>
<evidence type="ECO:0000313" key="4">
    <source>
        <dbReference type="Proteomes" id="UP000254869"/>
    </source>
</evidence>
<keyword evidence="3" id="KW-0808">Transferase</keyword>
<evidence type="ECO:0000256" key="2">
    <source>
        <dbReference type="RuleBase" id="RU003452"/>
    </source>
</evidence>
<comment type="similarity">
    <text evidence="1 2">Belongs to the arylamine N-acetyltransferase family.</text>
</comment>
<dbReference type="SUPFAM" id="SSF54001">
    <property type="entry name" value="Cysteine proteinases"/>
    <property type="match status" value="1"/>
</dbReference>
<dbReference type="RefSeq" id="WP_067990949.1">
    <property type="nucleotide sequence ID" value="NZ_QQBC01000001.1"/>
</dbReference>
<dbReference type="PRINTS" id="PR01543">
    <property type="entry name" value="ANATRNSFRASE"/>
</dbReference>
<reference evidence="3 4" key="1">
    <citation type="submission" date="2018-07" db="EMBL/GenBank/DDBJ databases">
        <title>Genomic Encyclopedia of Type Strains, Phase IV (KMG-IV): sequencing the most valuable type-strain genomes for metagenomic binning, comparative biology and taxonomic classification.</title>
        <authorList>
            <person name="Goeker M."/>
        </authorList>
    </citation>
    <scope>NUCLEOTIDE SEQUENCE [LARGE SCALE GENOMIC DNA]</scope>
    <source>
        <strain evidence="3 4">DSM 44290</strain>
    </source>
</reference>
<dbReference type="InterPro" id="IPR038765">
    <property type="entry name" value="Papain-like_cys_pep_sf"/>
</dbReference>
<evidence type="ECO:0000313" key="3">
    <source>
        <dbReference type="EMBL" id="RDI69051.1"/>
    </source>
</evidence>
<dbReference type="Gene3D" id="2.40.128.150">
    <property type="entry name" value="Cysteine proteinases"/>
    <property type="match status" value="1"/>
</dbReference>
<evidence type="ECO:0000256" key="1">
    <source>
        <dbReference type="ARBA" id="ARBA00006547"/>
    </source>
</evidence>
<proteinExistence type="inferred from homology"/>
<dbReference type="AlphaFoldDB" id="A0A370IFX7"/>
<gene>
    <name evidence="3" type="ORF">DFR76_101589</name>
</gene>
<dbReference type="GO" id="GO:0016407">
    <property type="term" value="F:acetyltransferase activity"/>
    <property type="evidence" value="ECO:0007669"/>
    <property type="project" value="InterPro"/>
</dbReference>
<dbReference type="InterPro" id="IPR001447">
    <property type="entry name" value="Arylamine_N-AcTrfase"/>
</dbReference>
<dbReference type="Pfam" id="PF00797">
    <property type="entry name" value="Acetyltransf_2"/>
    <property type="match status" value="1"/>
</dbReference>
<dbReference type="EMBL" id="QQBC01000001">
    <property type="protein sequence ID" value="RDI69051.1"/>
    <property type="molecule type" value="Genomic_DNA"/>
</dbReference>